<accession>A0A4S4D1G7</accession>
<evidence type="ECO:0000256" key="15">
    <source>
        <dbReference type="SAM" id="Phobius"/>
    </source>
</evidence>
<keyword evidence="18" id="KW-1185">Reference proteome</keyword>
<dbReference type="EMBL" id="SDRB02013049">
    <property type="protein sequence ID" value="THF96070.1"/>
    <property type="molecule type" value="Genomic_DNA"/>
</dbReference>
<dbReference type="Pfam" id="PF13639">
    <property type="entry name" value="zf-RING_2"/>
    <property type="match status" value="1"/>
</dbReference>
<evidence type="ECO:0000256" key="5">
    <source>
        <dbReference type="ARBA" id="ARBA00022679"/>
    </source>
</evidence>
<feature type="domain" description="RING-type" evidence="16">
    <location>
        <begin position="101"/>
        <end position="143"/>
    </location>
</feature>
<dbReference type="STRING" id="542762.A0A4S4D1G7"/>
<dbReference type="Gene3D" id="3.30.40.10">
    <property type="entry name" value="Zinc/RING finger domain, C3HC4 (zinc finger)"/>
    <property type="match status" value="1"/>
</dbReference>
<dbReference type="EC" id="2.3.2.27" evidence="4"/>
<dbReference type="CDD" id="cd16461">
    <property type="entry name" value="RING-H2_EL5-like"/>
    <property type="match status" value="1"/>
</dbReference>
<keyword evidence="6 15" id="KW-0812">Transmembrane</keyword>
<keyword evidence="10" id="KW-0862">Zinc</keyword>
<dbReference type="PANTHER" id="PTHR46913">
    <property type="entry name" value="RING-H2 FINGER PROTEIN ATL16"/>
    <property type="match status" value="1"/>
</dbReference>
<dbReference type="InterPro" id="IPR001841">
    <property type="entry name" value="Znf_RING"/>
</dbReference>
<protein>
    <recommendedName>
        <fullName evidence="4">RING-type E3 ubiquitin transferase</fullName>
        <ecNumber evidence="4">2.3.2.27</ecNumber>
    </recommendedName>
</protein>
<feature type="transmembrane region" description="Helical" evidence="15">
    <location>
        <begin position="6"/>
        <end position="26"/>
    </location>
</feature>
<evidence type="ECO:0000256" key="1">
    <source>
        <dbReference type="ARBA" id="ARBA00000900"/>
    </source>
</evidence>
<keyword evidence="9" id="KW-0833">Ubl conjugation pathway</keyword>
<keyword evidence="8 14" id="KW-0863">Zinc-finger</keyword>
<evidence type="ECO:0000256" key="14">
    <source>
        <dbReference type="PROSITE-ProRule" id="PRU00175"/>
    </source>
</evidence>
<dbReference type="Proteomes" id="UP000306102">
    <property type="component" value="Unassembled WGS sequence"/>
</dbReference>
<keyword evidence="7" id="KW-0479">Metal-binding</keyword>
<evidence type="ECO:0000256" key="6">
    <source>
        <dbReference type="ARBA" id="ARBA00022692"/>
    </source>
</evidence>
<comment type="subcellular location">
    <subcellularLocation>
        <location evidence="2">Membrane</location>
        <topology evidence="2">Single-pass membrane protein</topology>
    </subcellularLocation>
</comment>
<keyword evidence="12 15" id="KW-0472">Membrane</keyword>
<dbReference type="PANTHER" id="PTHR46913:SF1">
    <property type="entry name" value="RING-H2 FINGER PROTEIN ATL16"/>
    <property type="match status" value="1"/>
</dbReference>
<organism evidence="17 18">
    <name type="scientific">Camellia sinensis var. sinensis</name>
    <name type="common">China tea</name>
    <dbReference type="NCBI Taxonomy" id="542762"/>
    <lineage>
        <taxon>Eukaryota</taxon>
        <taxon>Viridiplantae</taxon>
        <taxon>Streptophyta</taxon>
        <taxon>Embryophyta</taxon>
        <taxon>Tracheophyta</taxon>
        <taxon>Spermatophyta</taxon>
        <taxon>Magnoliopsida</taxon>
        <taxon>eudicotyledons</taxon>
        <taxon>Gunneridae</taxon>
        <taxon>Pentapetalae</taxon>
        <taxon>asterids</taxon>
        <taxon>Ericales</taxon>
        <taxon>Theaceae</taxon>
        <taxon>Camellia</taxon>
    </lineage>
</organism>
<gene>
    <name evidence="17" type="ORF">TEA_002926</name>
</gene>
<evidence type="ECO:0000256" key="10">
    <source>
        <dbReference type="ARBA" id="ARBA00022833"/>
    </source>
</evidence>
<evidence type="ECO:0000256" key="7">
    <source>
        <dbReference type="ARBA" id="ARBA00022723"/>
    </source>
</evidence>
<comment type="catalytic activity">
    <reaction evidence="1">
        <text>S-ubiquitinyl-[E2 ubiquitin-conjugating enzyme]-L-cysteine + [acceptor protein]-L-lysine = [E2 ubiquitin-conjugating enzyme]-L-cysteine + N(6)-ubiquitinyl-[acceptor protein]-L-lysine.</text>
        <dbReference type="EC" id="2.3.2.27"/>
    </reaction>
</comment>
<evidence type="ECO:0000256" key="4">
    <source>
        <dbReference type="ARBA" id="ARBA00012483"/>
    </source>
</evidence>
<keyword evidence="11 15" id="KW-1133">Transmembrane helix</keyword>
<comment type="similarity">
    <text evidence="13">Belongs to the RING-type zinc finger family. ATL subfamily.</text>
</comment>
<evidence type="ECO:0000256" key="3">
    <source>
        <dbReference type="ARBA" id="ARBA00004906"/>
    </source>
</evidence>
<keyword evidence="5" id="KW-0808">Transferase</keyword>
<dbReference type="AlphaFoldDB" id="A0A4S4D1G7"/>
<dbReference type="SMART" id="SM00184">
    <property type="entry name" value="RING"/>
    <property type="match status" value="1"/>
</dbReference>
<evidence type="ECO:0000256" key="11">
    <source>
        <dbReference type="ARBA" id="ARBA00022989"/>
    </source>
</evidence>
<evidence type="ECO:0000256" key="8">
    <source>
        <dbReference type="ARBA" id="ARBA00022771"/>
    </source>
</evidence>
<dbReference type="GO" id="GO:0016567">
    <property type="term" value="P:protein ubiquitination"/>
    <property type="evidence" value="ECO:0007669"/>
    <property type="project" value="UniProtKB-UniPathway"/>
</dbReference>
<reference evidence="17 18" key="1">
    <citation type="journal article" date="2018" name="Proc. Natl. Acad. Sci. U.S.A.">
        <title>Draft genome sequence of Camellia sinensis var. sinensis provides insights into the evolution of the tea genome and tea quality.</title>
        <authorList>
            <person name="Wei C."/>
            <person name="Yang H."/>
            <person name="Wang S."/>
            <person name="Zhao J."/>
            <person name="Liu C."/>
            <person name="Gao L."/>
            <person name="Xia E."/>
            <person name="Lu Y."/>
            <person name="Tai Y."/>
            <person name="She G."/>
            <person name="Sun J."/>
            <person name="Cao H."/>
            <person name="Tong W."/>
            <person name="Gao Q."/>
            <person name="Li Y."/>
            <person name="Deng W."/>
            <person name="Jiang X."/>
            <person name="Wang W."/>
            <person name="Chen Q."/>
            <person name="Zhang S."/>
            <person name="Li H."/>
            <person name="Wu J."/>
            <person name="Wang P."/>
            <person name="Li P."/>
            <person name="Shi C."/>
            <person name="Zheng F."/>
            <person name="Jian J."/>
            <person name="Huang B."/>
            <person name="Shan D."/>
            <person name="Shi M."/>
            <person name="Fang C."/>
            <person name="Yue Y."/>
            <person name="Li F."/>
            <person name="Li D."/>
            <person name="Wei S."/>
            <person name="Han B."/>
            <person name="Jiang C."/>
            <person name="Yin Y."/>
            <person name="Xia T."/>
            <person name="Zhang Z."/>
            <person name="Bennetzen J.L."/>
            <person name="Zhao S."/>
            <person name="Wan X."/>
        </authorList>
    </citation>
    <scope>NUCLEOTIDE SEQUENCE [LARGE SCALE GENOMIC DNA]</scope>
    <source>
        <strain evidence="18">cv. Shuchazao</strain>
        <tissue evidence="17">Leaf</tissue>
    </source>
</reference>
<dbReference type="InterPro" id="IPR044600">
    <property type="entry name" value="ATL1/ATL16-like"/>
</dbReference>
<evidence type="ECO:0000259" key="16">
    <source>
        <dbReference type="PROSITE" id="PS50089"/>
    </source>
</evidence>
<comment type="pathway">
    <text evidence="3">Protein modification; protein ubiquitination.</text>
</comment>
<comment type="caution">
    <text evidence="17">The sequence shown here is derived from an EMBL/GenBank/DDBJ whole genome shotgun (WGS) entry which is preliminary data.</text>
</comment>
<dbReference type="UniPathway" id="UPA00143"/>
<evidence type="ECO:0000256" key="12">
    <source>
        <dbReference type="ARBA" id="ARBA00023136"/>
    </source>
</evidence>
<dbReference type="GO" id="GO:0016020">
    <property type="term" value="C:membrane"/>
    <property type="evidence" value="ECO:0007669"/>
    <property type="project" value="UniProtKB-SubCell"/>
</dbReference>
<evidence type="ECO:0000256" key="2">
    <source>
        <dbReference type="ARBA" id="ARBA00004167"/>
    </source>
</evidence>
<dbReference type="GO" id="GO:0061630">
    <property type="term" value="F:ubiquitin protein ligase activity"/>
    <property type="evidence" value="ECO:0007669"/>
    <property type="project" value="UniProtKB-EC"/>
</dbReference>
<dbReference type="SUPFAM" id="SSF57850">
    <property type="entry name" value="RING/U-box"/>
    <property type="match status" value="1"/>
</dbReference>
<evidence type="ECO:0000256" key="9">
    <source>
        <dbReference type="ARBA" id="ARBA00022786"/>
    </source>
</evidence>
<dbReference type="InterPro" id="IPR013083">
    <property type="entry name" value="Znf_RING/FYVE/PHD"/>
</dbReference>
<proteinExistence type="inferred from homology"/>
<evidence type="ECO:0000256" key="13">
    <source>
        <dbReference type="ARBA" id="ARBA00024209"/>
    </source>
</evidence>
<name>A0A4S4D1G7_CAMSN</name>
<evidence type="ECO:0000313" key="18">
    <source>
        <dbReference type="Proteomes" id="UP000306102"/>
    </source>
</evidence>
<evidence type="ECO:0000313" key="17">
    <source>
        <dbReference type="EMBL" id="THF96070.1"/>
    </source>
</evidence>
<sequence length="166" mass="18534">MCAIIGIIGSAAFILFFCFTLLALWCNWYNLRAPTPTQPPPPPPPLPSTTHFDIEMPSRRIEMTSLSSIRIVSETQLIALPSYNYTKDIAGLVSKTYDQTCVVCLSDFVDGEPVRVLPECLHPFHVPCIDMWLYSHSNCPVCRTDVTPAETRFALMRSLPLDGEAV</sequence>
<dbReference type="GO" id="GO:0008270">
    <property type="term" value="F:zinc ion binding"/>
    <property type="evidence" value="ECO:0007669"/>
    <property type="project" value="UniProtKB-KW"/>
</dbReference>
<dbReference type="PROSITE" id="PS50089">
    <property type="entry name" value="ZF_RING_2"/>
    <property type="match status" value="1"/>
</dbReference>